<gene>
    <name evidence="10" type="ORF">DD238_002823</name>
</gene>
<dbReference type="PANTHER" id="PTHR46567">
    <property type="entry name" value="MEDIATOR OF RNA POLYMERASE II TRANSCRIPTION SUBUNIT 12"/>
    <property type="match status" value="1"/>
</dbReference>
<keyword evidence="11" id="KW-1185">Reference proteome</keyword>
<feature type="region of interest" description="Disordered" evidence="8">
    <location>
        <begin position="1851"/>
        <end position="1878"/>
    </location>
</feature>
<keyword evidence="6" id="KW-0804">Transcription</keyword>
<evidence type="ECO:0000256" key="3">
    <source>
        <dbReference type="ARBA" id="ARBA00022491"/>
    </source>
</evidence>
<comment type="caution">
    <text evidence="10">The sequence shown here is derived from an EMBL/GenBank/DDBJ whole genome shotgun (WGS) entry which is preliminary data.</text>
</comment>
<keyword evidence="4" id="KW-0805">Transcription regulation</keyword>
<feature type="region of interest" description="Disordered" evidence="8">
    <location>
        <begin position="1"/>
        <end position="111"/>
    </location>
</feature>
<feature type="region of interest" description="Disordered" evidence="8">
    <location>
        <begin position="400"/>
        <end position="439"/>
    </location>
</feature>
<evidence type="ECO:0000259" key="9">
    <source>
        <dbReference type="Pfam" id="PF12145"/>
    </source>
</evidence>
<comment type="similarity">
    <text evidence="2">Belongs to the Mediator complex subunit 12 family.</text>
</comment>
<feature type="domain" description="Mediator complex subunit Med12 LCEWAV-domain" evidence="9">
    <location>
        <begin position="701"/>
        <end position="836"/>
    </location>
</feature>
<feature type="compositionally biased region" description="Polar residues" evidence="8">
    <location>
        <begin position="1262"/>
        <end position="1280"/>
    </location>
</feature>
<dbReference type="STRING" id="542832.A0A3M6VG77"/>
<dbReference type="PANTHER" id="PTHR46567:SF1">
    <property type="entry name" value="MEDIATOR OF RNA POLYMERASE II TRANSCRIPTION SUBUNIT 12"/>
    <property type="match status" value="1"/>
</dbReference>
<feature type="region of interest" description="Disordered" evidence="8">
    <location>
        <begin position="453"/>
        <end position="476"/>
    </location>
</feature>
<evidence type="ECO:0000256" key="8">
    <source>
        <dbReference type="SAM" id="MobiDB-lite"/>
    </source>
</evidence>
<dbReference type="VEuPathDB" id="FungiDB:DD237_000219"/>
<feature type="compositionally biased region" description="Basic and acidic residues" evidence="8">
    <location>
        <begin position="63"/>
        <end position="97"/>
    </location>
</feature>
<keyword evidence="5" id="KW-0010">Activator</keyword>
<dbReference type="Pfam" id="PF12145">
    <property type="entry name" value="Med12-LCEWAV"/>
    <property type="match status" value="1"/>
</dbReference>
<dbReference type="InterPro" id="IPR021990">
    <property type="entry name" value="Mediator_Med12_LCEWAV"/>
</dbReference>
<feature type="region of interest" description="Disordered" evidence="8">
    <location>
        <begin position="1803"/>
        <end position="1823"/>
    </location>
</feature>
<keyword evidence="7" id="KW-0539">Nucleus</keyword>
<feature type="compositionally biased region" description="Polar residues" evidence="8">
    <location>
        <begin position="454"/>
        <end position="473"/>
    </location>
</feature>
<name>A0A3M6VG77_9STRA</name>
<dbReference type="Proteomes" id="UP000282087">
    <property type="component" value="Unassembled WGS sequence"/>
</dbReference>
<evidence type="ECO:0000256" key="2">
    <source>
        <dbReference type="ARBA" id="ARBA00010289"/>
    </source>
</evidence>
<evidence type="ECO:0000256" key="5">
    <source>
        <dbReference type="ARBA" id="ARBA00023159"/>
    </source>
</evidence>
<evidence type="ECO:0000313" key="11">
    <source>
        <dbReference type="Proteomes" id="UP000282087"/>
    </source>
</evidence>
<comment type="subcellular location">
    <subcellularLocation>
        <location evidence="1">Nucleus</location>
    </subcellularLocation>
</comment>
<feature type="compositionally biased region" description="Basic and acidic residues" evidence="8">
    <location>
        <begin position="1"/>
        <end position="23"/>
    </location>
</feature>
<evidence type="ECO:0000256" key="1">
    <source>
        <dbReference type="ARBA" id="ARBA00004123"/>
    </source>
</evidence>
<evidence type="ECO:0000256" key="7">
    <source>
        <dbReference type="ARBA" id="ARBA00023242"/>
    </source>
</evidence>
<feature type="region of interest" description="Disordered" evidence="8">
    <location>
        <begin position="1176"/>
        <end position="1203"/>
    </location>
</feature>
<evidence type="ECO:0000256" key="6">
    <source>
        <dbReference type="ARBA" id="ARBA00023163"/>
    </source>
</evidence>
<reference evidence="10 11" key="1">
    <citation type="submission" date="2018-06" db="EMBL/GenBank/DDBJ databases">
        <title>Comparative genomics of downy mildews reveals potential adaptations to biotrophy.</title>
        <authorList>
            <person name="Fletcher K."/>
            <person name="Klosterman S.J."/>
            <person name="Derevnina L."/>
            <person name="Martin F."/>
            <person name="Koike S."/>
            <person name="Reyes Chin-Wo S."/>
            <person name="Mou B."/>
            <person name="Michelmore R."/>
        </authorList>
    </citation>
    <scope>NUCLEOTIDE SEQUENCE [LARGE SCALE GENOMIC DNA]</scope>
    <source>
        <strain evidence="10 11">R14</strain>
    </source>
</reference>
<feature type="region of interest" description="Disordered" evidence="8">
    <location>
        <begin position="1241"/>
        <end position="1281"/>
    </location>
</feature>
<dbReference type="GO" id="GO:0005634">
    <property type="term" value="C:nucleus"/>
    <property type="evidence" value="ECO:0007669"/>
    <property type="project" value="UniProtKB-SubCell"/>
</dbReference>
<evidence type="ECO:0000313" key="10">
    <source>
        <dbReference type="EMBL" id="RMX66005.1"/>
    </source>
</evidence>
<protein>
    <recommendedName>
        <fullName evidence="9">Mediator complex subunit Med12 LCEWAV-domain domain-containing protein</fullName>
    </recommendedName>
</protein>
<keyword evidence="3" id="KW-0678">Repressor</keyword>
<feature type="compositionally biased region" description="Polar residues" evidence="8">
    <location>
        <begin position="411"/>
        <end position="439"/>
    </location>
</feature>
<dbReference type="VEuPathDB" id="FungiDB:DD237_000220"/>
<proteinExistence type="inferred from homology"/>
<feature type="compositionally biased region" description="Polar residues" evidence="8">
    <location>
        <begin position="98"/>
        <end position="107"/>
    </location>
</feature>
<organism evidence="10 11">
    <name type="scientific">Peronospora effusa</name>
    <dbReference type="NCBI Taxonomy" id="542832"/>
    <lineage>
        <taxon>Eukaryota</taxon>
        <taxon>Sar</taxon>
        <taxon>Stramenopiles</taxon>
        <taxon>Oomycota</taxon>
        <taxon>Peronosporomycetes</taxon>
        <taxon>Peronosporales</taxon>
        <taxon>Peronosporaceae</taxon>
        <taxon>Peronospora</taxon>
    </lineage>
</organism>
<accession>A0A3M6VG77</accession>
<feature type="compositionally biased region" description="Basic residues" evidence="8">
    <location>
        <begin position="1680"/>
        <end position="1691"/>
    </location>
</feature>
<dbReference type="EMBL" id="QLLG01000220">
    <property type="protein sequence ID" value="RMX66005.1"/>
    <property type="molecule type" value="Genomic_DNA"/>
</dbReference>
<feature type="compositionally biased region" description="Low complexity" evidence="8">
    <location>
        <begin position="1187"/>
        <end position="1198"/>
    </location>
</feature>
<sequence length="2216" mass="245514">MESYHTSESKGGRDGSIYKERNSLSHHGRTTANTTTTTTNTYQASSFSGRGLPRRVSSNATALRDRSDRDRNERDRDRDGRSRPRSHSRDGTRERRNSGGTRSSFGVSGSPALRLRERKNLLLMHRTGARRNDLTPADAATRVIGMDTKYMKDPAHPYLTDKLVMYPGVFPTDANFPEEKFRFHALRNAAFVSPLPRGFNQQWHLQYSTFTDKKLPIFDDLIRATRAIARLRKDTEDMKGAAVEILTPTPVPTDDGVAATTASVERAFINYLIRHVRRLDERTSHIWMSDLASGARSTAELTQAHGVPFKHWRAVPGVSKCPLLEFVVKYRPGYANATWFVRINVVYTEMRELQRDGALRKGDWFFSPRRNQRRNQGWTDKLIDYLHSVVRQASLETSAGTEIRSTELTDSKATANGTQVSSRTSSKAPLPSTATSRGFAQRTQMDLRLRHGDISSSANARTGTGVPTASSSDGVDFSPKALSWQEKWSYVLKLSEYQFKVGLLDRTHYFDGLLSLLQKSLTPRSQRGGNSPAQCSTVLALGVNRIMELLSVVQKLLPEILLSADAVLLLVKMLLQQLRYLLPPSHPVPPETTGSSLQEELLVALCNLLRNVLLNGNDVLVRLEDNAPPLWPAYVFTDRFFNRDAYTAAAIQACISRCLRKNRDIAGRILRLKQACPTLSSVGGGQVLAATMRNEAQMLQTIDRFHRVDSTSDLHRVYSEVFSPLPAASPIGNGSSAELPVDVAAIFLVCEWAVTNQRPAEYRYLSALALIEMHSNALLEYGKDKGLLPDCGPKDHQVVLQSALQNFLQRYEPKVITEVTQVIELFCLLVRRRLFSVASFVEFASCCNEAAATMSNSPLLMLAAGAGGSVGVAKRNESAPVVYTAYNIECSPGRGYKSSDIHLLSSSDRLKLYLWQLPRSPFPLPTCVPMLPNDSYDGELHYLRWLEVMELRREHLNYSKTLERAQSLCIYVFHTHGQLYDTLTVGTPGAADTTAGSGDSTRVLKEVEYQGKVGELVSAVKTMCGHDKGRFTRWFVHNVYEEATFFRFSDYGSVEHVMRLVCLVLEIVDVLALLEVLVHFLRRSPCFLVKNVVLAMIERHELAFCATDQIPFLLQSFVDRFHRIPKNADDKAGNVAQFFCKMYYAHIKKKEIAKLDLPFALLKPIAETARKNQDAAAAAGGSGNGTGANANSNGTSGSQKSKDMALEVTNPIVRIPPPREVLPPELKTALARSFKALQARSFDGPGADGKQTPVTPGAGCSTPLQSPNSLSQDTSASNESAAAFEPSCTSLSWQEVVGEATSSAEIKCRDGAVDFAVAAINMSMTSSSVGSTNANATRERRTPNYVFFFRAVLSEVMDKWMANISARVKSNCKRPITTPHYVHRCVRLIREVVEQHPDNGEEFNEKFSNTLVVWLQKEVLPGFAGSDTPKRSRNPFLNADNSKEAFALNQKGRLDRLQYGLKSFLVSLVVHRVLDLSQVLRLVLVPLFPRLRRASRDPPPNLPTQLLAMALVFQLFSEPPQNLPLDPQKIVMFDEPLTKYHLRFLCTQVPACLMFPLCFLLCQISYQMEDNFLLRKREERGTLASATLFNLTSDGIVRDIIFHDTKEAREKHILPVYHKKQWHTAVLLTHFFRPPSSPAEDGNGQVQLLKVGQIIDQMNVWTLHRGGSIYLDLQMSRQQQKVKRSKRRTRQQHQQTPQHPAGSNKRKAPQGDLSTRCSKRAAVDSGEDVLAAGVNDFADSRMSLGSQADKVTSFGGSLLGSDFFDGEEEANDDDLELELGFDEASSATEILSSLIVLRTLKRSSRPTPGVGSTSLSLSSSTSSSVSVAQTTSATMTTLSSSSPLATPKVYGTPHYVHLGEGNDGKHRGGTPGPNDASRKSIPALALPMTAAAMQNFLTPCEARMLEAAREAQDSAVASLYAATVCSISRRAMGSVVAKILQILEDDVKHSQPDKFARQFSTTSVVHLVGGIICTPPGNAFLPRYMMSLATQLEWLYEGCTLYDKQQQSASSDQVLHNSLFQRRLRCKLAVRLQLVGVIGPSKHAVLTICYRDRIVKTLFSLLGTSVVSSGPGLSLFSWILDLIPIVNASVLHDRQFVSIAVPVASKYVILTVFELVEALQLPDNLKRRVWSVLPRPMNMFGAANGFVGRSVSTSVQDDATTRSEKPGYAPVDPWGLLDHVPQLPSDGLVPELSTQIPKRPRRVFRCLLFVSVATRM</sequence>
<evidence type="ECO:0000256" key="4">
    <source>
        <dbReference type="ARBA" id="ARBA00023015"/>
    </source>
</evidence>
<feature type="compositionally biased region" description="Low complexity" evidence="8">
    <location>
        <begin position="30"/>
        <end position="41"/>
    </location>
</feature>
<feature type="compositionally biased region" description="Low complexity" evidence="8">
    <location>
        <begin position="1807"/>
        <end position="1823"/>
    </location>
</feature>
<feature type="region of interest" description="Disordered" evidence="8">
    <location>
        <begin position="1680"/>
        <end position="1715"/>
    </location>
</feature>